<evidence type="ECO:0000313" key="3">
    <source>
        <dbReference type="Proteomes" id="UP000823913"/>
    </source>
</evidence>
<keyword evidence="1" id="KW-0732">Signal</keyword>
<evidence type="ECO:0000313" key="2">
    <source>
        <dbReference type="EMBL" id="HIR67700.1"/>
    </source>
</evidence>
<evidence type="ECO:0008006" key="4">
    <source>
        <dbReference type="Google" id="ProtNLM"/>
    </source>
</evidence>
<name>A0A9D1J9P9_9FIRM</name>
<reference evidence="2" key="2">
    <citation type="journal article" date="2021" name="PeerJ">
        <title>Extensive microbial diversity within the chicken gut microbiome revealed by metagenomics and culture.</title>
        <authorList>
            <person name="Gilroy R."/>
            <person name="Ravi A."/>
            <person name="Getino M."/>
            <person name="Pursley I."/>
            <person name="Horton D.L."/>
            <person name="Alikhan N.F."/>
            <person name="Baker D."/>
            <person name="Gharbi K."/>
            <person name="Hall N."/>
            <person name="Watson M."/>
            <person name="Adriaenssens E.M."/>
            <person name="Foster-Nyarko E."/>
            <person name="Jarju S."/>
            <person name="Secka A."/>
            <person name="Antonio M."/>
            <person name="Oren A."/>
            <person name="Chaudhuri R.R."/>
            <person name="La Ragione R."/>
            <person name="Hildebrand F."/>
            <person name="Pallen M.J."/>
        </authorList>
    </citation>
    <scope>NUCLEOTIDE SEQUENCE</scope>
    <source>
        <strain evidence="2">ChiW16-3235</strain>
    </source>
</reference>
<organism evidence="2 3">
    <name type="scientific">Candidatus Coproplasma avicola</name>
    <dbReference type="NCBI Taxonomy" id="2840744"/>
    <lineage>
        <taxon>Bacteria</taxon>
        <taxon>Bacillati</taxon>
        <taxon>Bacillota</taxon>
        <taxon>Clostridia</taxon>
        <taxon>Eubacteriales</taxon>
        <taxon>Candidatus Coproplasma</taxon>
    </lineage>
</organism>
<accession>A0A9D1J9P9</accession>
<dbReference type="AlphaFoldDB" id="A0A9D1J9P9"/>
<proteinExistence type="predicted"/>
<evidence type="ECO:0000256" key="1">
    <source>
        <dbReference type="SAM" id="SignalP"/>
    </source>
</evidence>
<reference evidence="2" key="1">
    <citation type="submission" date="2020-10" db="EMBL/GenBank/DDBJ databases">
        <authorList>
            <person name="Gilroy R."/>
        </authorList>
    </citation>
    <scope>NUCLEOTIDE SEQUENCE</scope>
    <source>
        <strain evidence="2">ChiW16-3235</strain>
    </source>
</reference>
<sequence length="170" mass="18892">MKALSKIFKIVTLSALCAAACMAIAGCGSDVNTAETDNNFLTALCQSGELSKDDIKNIAALRAGYVALADSLTQSEEDYRRVDFTPSQPEPLDDGIKRRIEEDFVSENAWASSCEVKDFYGQYGDYYVVEIFARPVEDVEYTTEVWPLIVEGIFMGYVGNTSYPYPWQSD</sequence>
<feature type="chain" id="PRO_5038953144" description="DUF5104 domain-containing protein" evidence="1">
    <location>
        <begin position="26"/>
        <end position="170"/>
    </location>
</feature>
<comment type="caution">
    <text evidence="2">The sequence shown here is derived from an EMBL/GenBank/DDBJ whole genome shotgun (WGS) entry which is preliminary data.</text>
</comment>
<feature type="signal peptide" evidence="1">
    <location>
        <begin position="1"/>
        <end position="25"/>
    </location>
</feature>
<dbReference type="Proteomes" id="UP000823913">
    <property type="component" value="Unassembled WGS sequence"/>
</dbReference>
<protein>
    <recommendedName>
        <fullName evidence="4">DUF5104 domain-containing protein</fullName>
    </recommendedName>
</protein>
<gene>
    <name evidence="2" type="ORF">IAB94_06615</name>
</gene>
<dbReference type="EMBL" id="DVHK01000133">
    <property type="protein sequence ID" value="HIR67700.1"/>
    <property type="molecule type" value="Genomic_DNA"/>
</dbReference>
<dbReference type="PROSITE" id="PS51257">
    <property type="entry name" value="PROKAR_LIPOPROTEIN"/>
    <property type="match status" value="1"/>
</dbReference>